<comment type="caution">
    <text evidence="1">The sequence shown here is derived from an EMBL/GenBank/DDBJ whole genome shotgun (WGS) entry which is preliminary data.</text>
</comment>
<keyword evidence="2" id="KW-1185">Reference proteome</keyword>
<name>A0ABT6VY05_9ACTN</name>
<protein>
    <submittedName>
        <fullName evidence="1">Uncharacterized protein</fullName>
    </submittedName>
</protein>
<organism evidence="1 2">
    <name type="scientific">Streptantibioticus silvisoli</name>
    <dbReference type="NCBI Taxonomy" id="2705255"/>
    <lineage>
        <taxon>Bacteria</taxon>
        <taxon>Bacillati</taxon>
        <taxon>Actinomycetota</taxon>
        <taxon>Actinomycetes</taxon>
        <taxon>Kitasatosporales</taxon>
        <taxon>Streptomycetaceae</taxon>
        <taxon>Streptantibioticus</taxon>
    </lineage>
</organism>
<gene>
    <name evidence="1" type="ORF">POF43_011735</name>
</gene>
<sequence length="86" mass="9164">MPRRSASLLTAPYFRDAIDDARDAWRRGVTTAARLGIPTPASTPYRPTADTLAADDLAAAEGADPAGAAVGSCYVEAQLRHLEREH</sequence>
<accession>A0ABT6VY05</accession>
<dbReference type="Proteomes" id="UP001156398">
    <property type="component" value="Unassembled WGS sequence"/>
</dbReference>
<evidence type="ECO:0000313" key="1">
    <source>
        <dbReference type="EMBL" id="MDI5963372.1"/>
    </source>
</evidence>
<proteinExistence type="predicted"/>
<reference evidence="1 2" key="1">
    <citation type="submission" date="2023-05" db="EMBL/GenBank/DDBJ databases">
        <title>Streptantibioticus silvisoli sp. nov., acidotolerant actinomycetes 1 from pine litter.</title>
        <authorList>
            <person name="Swiecimska M."/>
            <person name="Golinska P."/>
            <person name="Sangal V."/>
            <person name="Wachnowicz B."/>
            <person name="Goodfellow M."/>
        </authorList>
    </citation>
    <scope>NUCLEOTIDE SEQUENCE [LARGE SCALE GENOMIC DNA]</scope>
    <source>
        <strain evidence="1 2">SL54</strain>
    </source>
</reference>
<dbReference type="EMBL" id="JAAGKO020000013">
    <property type="protein sequence ID" value="MDI5963372.1"/>
    <property type="molecule type" value="Genomic_DNA"/>
</dbReference>
<dbReference type="RefSeq" id="WP_271322172.1">
    <property type="nucleotide sequence ID" value="NZ_JAAGKO020000013.1"/>
</dbReference>
<evidence type="ECO:0000313" key="2">
    <source>
        <dbReference type="Proteomes" id="UP001156398"/>
    </source>
</evidence>